<sequence>MPCRRGWPPPHCRDEQLMVEFEHAGPSPNGAWDYFADGEGQVPINKTAIAALGELGGTFWVSREWHIAHCVFYRQKYIRMRETGTVLRLISIAFAMPSTALT</sequence>
<keyword evidence="2" id="KW-1185">Reference proteome</keyword>
<dbReference type="InterPro" id="IPR053008">
    <property type="entry name" value="Phomopsin_biosynth_assoc"/>
</dbReference>
<comment type="caution">
    <text evidence="1">The sequence shown here is derived from an EMBL/GenBank/DDBJ whole genome shotgun (WGS) entry which is preliminary data.</text>
</comment>
<dbReference type="PANTHER" id="PTHR35896">
    <property type="entry name" value="IG-LIKE DOMAIN-CONTAINING PROTEIN"/>
    <property type="match status" value="1"/>
</dbReference>
<dbReference type="PANTHER" id="PTHR35896:SF3">
    <property type="entry name" value="MAJOR FACILITATOR SUPERFAMILY TRANSPORTER"/>
    <property type="match status" value="1"/>
</dbReference>
<evidence type="ECO:0000313" key="1">
    <source>
        <dbReference type="EMBL" id="KAK9776561.1"/>
    </source>
</evidence>
<name>A0ABR2XSI0_9PEZI</name>
<accession>A0ABR2XSI0</accession>
<gene>
    <name evidence="1" type="ORF">SCAR479_06884</name>
</gene>
<evidence type="ECO:0000313" key="2">
    <source>
        <dbReference type="Proteomes" id="UP001465668"/>
    </source>
</evidence>
<dbReference type="Proteomes" id="UP001465668">
    <property type="component" value="Unassembled WGS sequence"/>
</dbReference>
<proteinExistence type="predicted"/>
<dbReference type="EMBL" id="JARVKM010000027">
    <property type="protein sequence ID" value="KAK9776561.1"/>
    <property type="molecule type" value="Genomic_DNA"/>
</dbReference>
<protein>
    <submittedName>
        <fullName evidence="1">Uncharacterized protein</fullName>
    </submittedName>
</protein>
<organism evidence="1 2">
    <name type="scientific">Seiridium cardinale</name>
    <dbReference type="NCBI Taxonomy" id="138064"/>
    <lineage>
        <taxon>Eukaryota</taxon>
        <taxon>Fungi</taxon>
        <taxon>Dikarya</taxon>
        <taxon>Ascomycota</taxon>
        <taxon>Pezizomycotina</taxon>
        <taxon>Sordariomycetes</taxon>
        <taxon>Xylariomycetidae</taxon>
        <taxon>Amphisphaeriales</taxon>
        <taxon>Sporocadaceae</taxon>
        <taxon>Seiridium</taxon>
    </lineage>
</organism>
<reference evidence="1 2" key="1">
    <citation type="submission" date="2024-02" db="EMBL/GenBank/DDBJ databases">
        <title>First draft genome assembly of two strains of Seiridium cardinale.</title>
        <authorList>
            <person name="Emiliani G."/>
            <person name="Scali E."/>
        </authorList>
    </citation>
    <scope>NUCLEOTIDE SEQUENCE [LARGE SCALE GENOMIC DNA]</scope>
    <source>
        <strain evidence="1 2">BM-138-000479</strain>
    </source>
</reference>